<evidence type="ECO:0000256" key="2">
    <source>
        <dbReference type="SAM" id="MobiDB-lite"/>
    </source>
</evidence>
<gene>
    <name evidence="3" type="ORF">DPMN_083177</name>
</gene>
<dbReference type="InterPro" id="IPR011029">
    <property type="entry name" value="DEATH-like_dom_sf"/>
</dbReference>
<proteinExistence type="predicted"/>
<comment type="caution">
    <text evidence="3">The sequence shown here is derived from an EMBL/GenBank/DDBJ whole genome shotgun (WGS) entry which is preliminary data.</text>
</comment>
<keyword evidence="1" id="KW-0175">Coiled coil</keyword>
<feature type="coiled-coil region" evidence="1">
    <location>
        <begin position="511"/>
        <end position="538"/>
    </location>
</feature>
<evidence type="ECO:0000256" key="1">
    <source>
        <dbReference type="SAM" id="Coils"/>
    </source>
</evidence>
<feature type="compositionally biased region" description="Polar residues" evidence="2">
    <location>
        <begin position="436"/>
        <end position="449"/>
    </location>
</feature>
<dbReference type="EMBL" id="JAIWYP010000016">
    <property type="protein sequence ID" value="KAH3695719.1"/>
    <property type="molecule type" value="Genomic_DNA"/>
</dbReference>
<feature type="region of interest" description="Disordered" evidence="2">
    <location>
        <begin position="414"/>
        <end position="449"/>
    </location>
</feature>
<sequence length="559" mass="63709">METLRRIAASNRAAILSELDLNKDILGQLSKVDMLNITECVKLQQTEDHAARNALFLDLILTKESDSVYTTLVECLLRSGQTSTMRLLMDVKEEMIILSQMQSQLQDEMKTMAVFLSREERRAGIYITEAEIESDNDAPAINEQQVWVNVQKTLKHSFQQLSRCKAVIEKLHEDCETVAKQNTDIVEQTKECDAKIKSVLSVGRKSAKLNSVPKKTQDLFGNLMDDIEQLVKTRRKVLDQETEGKRHSTRIVRQCRDWIEGRAVALQKLAAVPPPGTFRSFDVPGDAEMTVKVKRPAPPAPRASDNGIMSILDALKLLELELQDYIHKEVIVTDKYRSELRFKQLQRRIQGFNIHGISDVESALDNMEKEPEHFHDHLTLVKSCISEINREYSECLGFLNRACPTVDIKDPVNGTTNNGSLPKGVKHDSKPVPKNWPSNFKSKQSLGSKLSRSMDNNLQAIGREKTEPNQLLERLKSLVAKHDELKSEDLTVGNKYRAEMSKKKRDAEIVLQKKDDQIMRLQTDIKEAVAEMEKYKKLYNDTKIGFQRNHENQKTKATD</sequence>
<name>A0A9D3YCB1_DREPO</name>
<organism evidence="3 4">
    <name type="scientific">Dreissena polymorpha</name>
    <name type="common">Zebra mussel</name>
    <name type="synonym">Mytilus polymorpha</name>
    <dbReference type="NCBI Taxonomy" id="45954"/>
    <lineage>
        <taxon>Eukaryota</taxon>
        <taxon>Metazoa</taxon>
        <taxon>Spiralia</taxon>
        <taxon>Lophotrochozoa</taxon>
        <taxon>Mollusca</taxon>
        <taxon>Bivalvia</taxon>
        <taxon>Autobranchia</taxon>
        <taxon>Heteroconchia</taxon>
        <taxon>Euheterodonta</taxon>
        <taxon>Imparidentia</taxon>
        <taxon>Neoheterodontei</taxon>
        <taxon>Myida</taxon>
        <taxon>Dreissenoidea</taxon>
        <taxon>Dreissenidae</taxon>
        <taxon>Dreissena</taxon>
    </lineage>
</organism>
<reference evidence="3" key="2">
    <citation type="submission" date="2020-11" db="EMBL/GenBank/DDBJ databases">
        <authorList>
            <person name="McCartney M.A."/>
            <person name="Auch B."/>
            <person name="Kono T."/>
            <person name="Mallez S."/>
            <person name="Becker A."/>
            <person name="Gohl D.M."/>
            <person name="Silverstein K.A.T."/>
            <person name="Koren S."/>
            <person name="Bechman K.B."/>
            <person name="Herman A."/>
            <person name="Abrahante J.E."/>
            <person name="Garbe J."/>
        </authorList>
    </citation>
    <scope>NUCLEOTIDE SEQUENCE</scope>
    <source>
        <strain evidence="3">Duluth1</strain>
        <tissue evidence="3">Whole animal</tissue>
    </source>
</reference>
<protein>
    <submittedName>
        <fullName evidence="3">Uncharacterized protein</fullName>
    </submittedName>
</protein>
<reference evidence="3" key="1">
    <citation type="journal article" date="2019" name="bioRxiv">
        <title>The Genome of the Zebra Mussel, Dreissena polymorpha: A Resource for Invasive Species Research.</title>
        <authorList>
            <person name="McCartney M.A."/>
            <person name="Auch B."/>
            <person name="Kono T."/>
            <person name="Mallez S."/>
            <person name="Zhang Y."/>
            <person name="Obille A."/>
            <person name="Becker A."/>
            <person name="Abrahante J.E."/>
            <person name="Garbe J."/>
            <person name="Badalamenti J.P."/>
            <person name="Herman A."/>
            <person name="Mangelson H."/>
            <person name="Liachko I."/>
            <person name="Sullivan S."/>
            <person name="Sone E.D."/>
            <person name="Koren S."/>
            <person name="Silverstein K.A.T."/>
            <person name="Beckman K.B."/>
            <person name="Gohl D.M."/>
        </authorList>
    </citation>
    <scope>NUCLEOTIDE SEQUENCE</scope>
    <source>
        <strain evidence="3">Duluth1</strain>
        <tissue evidence="3">Whole animal</tissue>
    </source>
</reference>
<evidence type="ECO:0000313" key="3">
    <source>
        <dbReference type="EMBL" id="KAH3695719.1"/>
    </source>
</evidence>
<dbReference type="OrthoDB" id="6142498at2759"/>
<keyword evidence="4" id="KW-1185">Reference proteome</keyword>
<dbReference type="AlphaFoldDB" id="A0A9D3YCB1"/>
<accession>A0A9D3YCB1</accession>
<dbReference type="Proteomes" id="UP000828390">
    <property type="component" value="Unassembled WGS sequence"/>
</dbReference>
<dbReference type="Gene3D" id="1.10.533.10">
    <property type="entry name" value="Death Domain, Fas"/>
    <property type="match status" value="1"/>
</dbReference>
<evidence type="ECO:0000313" key="4">
    <source>
        <dbReference type="Proteomes" id="UP000828390"/>
    </source>
</evidence>